<evidence type="ECO:0000256" key="5">
    <source>
        <dbReference type="SAM" id="MobiDB-lite"/>
    </source>
</evidence>
<evidence type="ECO:0000259" key="6">
    <source>
        <dbReference type="PROSITE" id="PS51898"/>
    </source>
</evidence>
<accession>H1KKP5</accession>
<feature type="domain" description="Tyr recombinase" evidence="6">
    <location>
        <begin position="164"/>
        <end position="357"/>
    </location>
</feature>
<dbReference type="AlphaFoldDB" id="H1KKP5"/>
<proteinExistence type="inferred from homology"/>
<dbReference type="PANTHER" id="PTHR30349:SF64">
    <property type="entry name" value="PROPHAGE INTEGRASE INTD-RELATED"/>
    <property type="match status" value="1"/>
</dbReference>
<keyword evidence="2" id="KW-0229">DNA integration</keyword>
<evidence type="ECO:0000256" key="2">
    <source>
        <dbReference type="ARBA" id="ARBA00022908"/>
    </source>
</evidence>
<dbReference type="GO" id="GO:0006310">
    <property type="term" value="P:DNA recombination"/>
    <property type="evidence" value="ECO:0007669"/>
    <property type="project" value="UniProtKB-KW"/>
</dbReference>
<protein>
    <submittedName>
        <fullName evidence="7">Integrase family protein</fullName>
    </submittedName>
</protein>
<dbReference type="PROSITE" id="PS51898">
    <property type="entry name" value="TYR_RECOMBINASE"/>
    <property type="match status" value="1"/>
</dbReference>
<gene>
    <name evidence="7" type="ORF">MetexDRAFT_3207</name>
</gene>
<evidence type="ECO:0000313" key="8">
    <source>
        <dbReference type="Proteomes" id="UP000004382"/>
    </source>
</evidence>
<organism evidence="7 8">
    <name type="scientific">Methylorubrum extorquens DSM 13060</name>
    <dbReference type="NCBI Taxonomy" id="882800"/>
    <lineage>
        <taxon>Bacteria</taxon>
        <taxon>Pseudomonadati</taxon>
        <taxon>Pseudomonadota</taxon>
        <taxon>Alphaproteobacteria</taxon>
        <taxon>Hyphomicrobiales</taxon>
        <taxon>Methylobacteriaceae</taxon>
        <taxon>Methylorubrum</taxon>
    </lineage>
</organism>
<feature type="region of interest" description="Disordered" evidence="5">
    <location>
        <begin position="357"/>
        <end position="379"/>
    </location>
</feature>
<dbReference type="PANTHER" id="PTHR30349">
    <property type="entry name" value="PHAGE INTEGRASE-RELATED"/>
    <property type="match status" value="1"/>
</dbReference>
<dbReference type="InterPro" id="IPR013762">
    <property type="entry name" value="Integrase-like_cat_sf"/>
</dbReference>
<keyword evidence="4" id="KW-0233">DNA recombination</keyword>
<dbReference type="Proteomes" id="UP000004382">
    <property type="component" value="Unassembled WGS sequence"/>
</dbReference>
<dbReference type="PATRIC" id="fig|882800.3.peg.3162"/>
<dbReference type="InterPro" id="IPR010998">
    <property type="entry name" value="Integrase_recombinase_N"/>
</dbReference>
<reference evidence="7 8" key="1">
    <citation type="submission" date="2011-09" db="EMBL/GenBank/DDBJ databases">
        <title>The draft genome of Methylobacterium extorquens DSM 13060.</title>
        <authorList>
            <consortium name="US DOE Joint Genome Institute (JGI-PGF)"/>
            <person name="Lucas S."/>
            <person name="Han J."/>
            <person name="Lapidus A."/>
            <person name="Cheng J.-F."/>
            <person name="Goodwin L."/>
            <person name="Pitluck S."/>
            <person name="Peters L."/>
            <person name="Land M.L."/>
            <person name="Hauser L."/>
            <person name="Koskimaki J."/>
            <person name="Halonen O."/>
            <person name="Pirttila A."/>
            <person name="Frank C."/>
            <person name="Woyke T.J."/>
        </authorList>
    </citation>
    <scope>NUCLEOTIDE SEQUENCE [LARGE SCALE GENOMIC DNA]</scope>
    <source>
        <strain evidence="7 8">DSM 13060</strain>
    </source>
</reference>
<dbReference type="GO" id="GO:0003677">
    <property type="term" value="F:DNA binding"/>
    <property type="evidence" value="ECO:0007669"/>
    <property type="project" value="UniProtKB-KW"/>
</dbReference>
<dbReference type="CDD" id="cd00796">
    <property type="entry name" value="INT_Rci_Hp1_C"/>
    <property type="match status" value="1"/>
</dbReference>
<evidence type="ECO:0000256" key="4">
    <source>
        <dbReference type="ARBA" id="ARBA00023172"/>
    </source>
</evidence>
<dbReference type="EMBL" id="AGJK01000086">
    <property type="protein sequence ID" value="EHP91896.1"/>
    <property type="molecule type" value="Genomic_DNA"/>
</dbReference>
<dbReference type="InterPro" id="IPR050090">
    <property type="entry name" value="Tyrosine_recombinase_XerCD"/>
</dbReference>
<dbReference type="SUPFAM" id="SSF56349">
    <property type="entry name" value="DNA breaking-rejoining enzymes"/>
    <property type="match status" value="1"/>
</dbReference>
<name>H1KKP5_METEX</name>
<dbReference type="RefSeq" id="WP_003601153.1">
    <property type="nucleotide sequence ID" value="NZ_AGJK01000086.1"/>
</dbReference>
<comment type="caution">
    <text evidence="7">The sequence shown here is derived from an EMBL/GenBank/DDBJ whole genome shotgun (WGS) entry which is preliminary data.</text>
</comment>
<dbReference type="GO" id="GO:0015074">
    <property type="term" value="P:DNA integration"/>
    <property type="evidence" value="ECO:0007669"/>
    <property type="project" value="UniProtKB-KW"/>
</dbReference>
<sequence>MANIYQRGAVWWGRLQKDGKELRASLKTRSESAARKALAEWQARLEEEDRGGIPQKTLNEILFAFNAEHLPTLRVNTQRRYGISIQWLNDKLGHYRLMDIGNTHLNDFEVARRAMGASPPTIRRDLSTLSSVYGFAMETGLADKNPVAAYLKQRKRRGLRESPPRTRYLSRRDETHLLKHALPYVRDAMLFAIYSGLRSEEQFSLTWDRVDLERNEVTIPMTIAKSKRERKVVLLDEAVEVLKRTQRHPKSSYVFHHGHAVKAANAKVMELVRPTRAAKDGERFRHLLRGLKETARRAGMKDLRWHDLRRTHGCRLLQEHKWSMEMVRDQLGHQSVTQTEKAYAFLEVDARHAGVVRTNPGTVAHSTKRQKSAHSSHND</sequence>
<feature type="compositionally biased region" description="Basic residues" evidence="5">
    <location>
        <begin position="366"/>
        <end position="379"/>
    </location>
</feature>
<keyword evidence="3" id="KW-0238">DNA-binding</keyword>
<comment type="similarity">
    <text evidence="1">Belongs to the 'phage' integrase family.</text>
</comment>
<evidence type="ECO:0000256" key="3">
    <source>
        <dbReference type="ARBA" id="ARBA00023125"/>
    </source>
</evidence>
<dbReference type="InterPro" id="IPR002104">
    <property type="entry name" value="Integrase_catalytic"/>
</dbReference>
<evidence type="ECO:0000313" key="7">
    <source>
        <dbReference type="EMBL" id="EHP91896.1"/>
    </source>
</evidence>
<dbReference type="Pfam" id="PF00589">
    <property type="entry name" value="Phage_integrase"/>
    <property type="match status" value="1"/>
</dbReference>
<evidence type="ECO:0000256" key="1">
    <source>
        <dbReference type="ARBA" id="ARBA00008857"/>
    </source>
</evidence>
<dbReference type="Gene3D" id="1.10.443.10">
    <property type="entry name" value="Intergrase catalytic core"/>
    <property type="match status" value="1"/>
</dbReference>
<dbReference type="InterPro" id="IPR011010">
    <property type="entry name" value="DNA_brk_join_enz"/>
</dbReference>
<dbReference type="Gene3D" id="1.10.150.130">
    <property type="match status" value="1"/>
</dbReference>